<protein>
    <recommendedName>
        <fullName evidence="4">Caveolin</fullName>
    </recommendedName>
</protein>
<reference evidence="2 3" key="1">
    <citation type="journal article" date="2021" name="Elife">
        <title>Chloroplast acquisition without the gene transfer in kleptoplastic sea slugs, Plakobranchus ocellatus.</title>
        <authorList>
            <person name="Maeda T."/>
            <person name="Takahashi S."/>
            <person name="Yoshida T."/>
            <person name="Shimamura S."/>
            <person name="Takaki Y."/>
            <person name="Nagai Y."/>
            <person name="Toyoda A."/>
            <person name="Suzuki Y."/>
            <person name="Arimoto A."/>
            <person name="Ishii H."/>
            <person name="Satoh N."/>
            <person name="Nishiyama T."/>
            <person name="Hasebe M."/>
            <person name="Maruyama T."/>
            <person name="Minagawa J."/>
            <person name="Obokata J."/>
            <person name="Shigenobu S."/>
        </authorList>
    </citation>
    <scope>NUCLEOTIDE SEQUENCE [LARGE SCALE GENOMIC DNA]</scope>
</reference>
<name>A0AAV4EW41_9GAST</name>
<keyword evidence="1" id="KW-1133">Transmembrane helix</keyword>
<keyword evidence="1" id="KW-0812">Transmembrane</keyword>
<organism evidence="2 3">
    <name type="scientific">Elysia marginata</name>
    <dbReference type="NCBI Taxonomy" id="1093978"/>
    <lineage>
        <taxon>Eukaryota</taxon>
        <taxon>Metazoa</taxon>
        <taxon>Spiralia</taxon>
        <taxon>Lophotrochozoa</taxon>
        <taxon>Mollusca</taxon>
        <taxon>Gastropoda</taxon>
        <taxon>Heterobranchia</taxon>
        <taxon>Euthyneura</taxon>
        <taxon>Panpulmonata</taxon>
        <taxon>Sacoglossa</taxon>
        <taxon>Placobranchoidea</taxon>
        <taxon>Plakobranchidae</taxon>
        <taxon>Elysia</taxon>
    </lineage>
</organism>
<accession>A0AAV4EW41</accession>
<evidence type="ECO:0008006" key="4">
    <source>
        <dbReference type="Google" id="ProtNLM"/>
    </source>
</evidence>
<comment type="caution">
    <text evidence="2">The sequence shown here is derived from an EMBL/GenBank/DDBJ whole genome shotgun (WGS) entry which is preliminary data.</text>
</comment>
<dbReference type="AlphaFoldDB" id="A0AAV4EW41"/>
<keyword evidence="1" id="KW-0472">Membrane</keyword>
<gene>
    <name evidence="2" type="ORF">ElyMa_000190100</name>
</gene>
<feature type="transmembrane region" description="Helical" evidence="1">
    <location>
        <begin position="133"/>
        <end position="158"/>
    </location>
</feature>
<dbReference type="Proteomes" id="UP000762676">
    <property type="component" value="Unassembled WGS sequence"/>
</dbReference>
<keyword evidence="3" id="KW-1185">Reference proteome</keyword>
<sequence length="196" mass="21739">MQLENTPCEKDLGEYVDPSLKVSKHCEKIASKINRIVGLIKKSFGSIDKPMPMSLFKSLVRSHLDCGCAFNFDQTSDQDVCYVDEVELSGSLKISSEFLLQTQLWNWDSAAGHVPLSSGHQLLQYLSISSIRVVFIIPVMVIALAFCIFTTLECWYLLLSPFCVAICHNWPDSSSADSVENSPDSVENAAVWLSAP</sequence>
<evidence type="ECO:0000313" key="3">
    <source>
        <dbReference type="Proteomes" id="UP000762676"/>
    </source>
</evidence>
<dbReference type="EMBL" id="BMAT01000359">
    <property type="protein sequence ID" value="GFR64875.1"/>
    <property type="molecule type" value="Genomic_DNA"/>
</dbReference>
<proteinExistence type="predicted"/>
<evidence type="ECO:0000313" key="2">
    <source>
        <dbReference type="EMBL" id="GFR64875.1"/>
    </source>
</evidence>
<evidence type="ECO:0000256" key="1">
    <source>
        <dbReference type="SAM" id="Phobius"/>
    </source>
</evidence>